<comment type="caution">
    <text evidence="1">The sequence shown here is derived from an EMBL/GenBank/DDBJ whole genome shotgun (WGS) entry which is preliminary data.</text>
</comment>
<protein>
    <recommendedName>
        <fullName evidence="3">DUF2953 domain-containing protein</fullName>
    </recommendedName>
</protein>
<name>A0ABS2QP42_9BACI</name>
<dbReference type="RefSeq" id="WP_205182397.1">
    <property type="nucleotide sequence ID" value="NZ_JAFBFC010000001.1"/>
</dbReference>
<evidence type="ECO:0000313" key="1">
    <source>
        <dbReference type="EMBL" id="MBM7701207.1"/>
    </source>
</evidence>
<sequence>MLWIVSICGFLLLFLLLVIFTKIKVFVTVNHVKDNDYAKITFSAWFGLIRYTYEIPVIKVQKDSPTILVEEEKGTGDKGNENQKTAKDYSVNDVLDFLQDTKQFLQHVVGFHKILRRFLKKVSIREMKWHTRFGIGDAAHTGMAIGVGWTLKSGIITLIGQYMKLKDSPEMSITPVFQHVWSEFLFECIISFRIGHAILAGFRTFKYWRSAYEGKKEFFTQLRPKPEHEERSLKT</sequence>
<evidence type="ECO:0000313" key="2">
    <source>
        <dbReference type="Proteomes" id="UP000809829"/>
    </source>
</evidence>
<reference evidence="1 2" key="1">
    <citation type="submission" date="2021-01" db="EMBL/GenBank/DDBJ databases">
        <title>Genomic Encyclopedia of Type Strains, Phase IV (KMG-IV): sequencing the most valuable type-strain genomes for metagenomic binning, comparative biology and taxonomic classification.</title>
        <authorList>
            <person name="Goeker M."/>
        </authorList>
    </citation>
    <scope>NUCLEOTIDE SEQUENCE [LARGE SCALE GENOMIC DNA]</scope>
    <source>
        <strain evidence="1 2">DSM 104297</strain>
    </source>
</reference>
<organism evidence="1 2">
    <name type="scientific">Priestia iocasae</name>
    <dbReference type="NCBI Taxonomy" id="2291674"/>
    <lineage>
        <taxon>Bacteria</taxon>
        <taxon>Bacillati</taxon>
        <taxon>Bacillota</taxon>
        <taxon>Bacilli</taxon>
        <taxon>Bacillales</taxon>
        <taxon>Bacillaceae</taxon>
        <taxon>Priestia</taxon>
    </lineage>
</organism>
<dbReference type="InterPro" id="IPR021338">
    <property type="entry name" value="DUF2953"/>
</dbReference>
<keyword evidence="2" id="KW-1185">Reference proteome</keyword>
<dbReference type="Pfam" id="PF11167">
    <property type="entry name" value="DUF2953"/>
    <property type="match status" value="1"/>
</dbReference>
<dbReference type="Proteomes" id="UP000809829">
    <property type="component" value="Unassembled WGS sequence"/>
</dbReference>
<evidence type="ECO:0008006" key="3">
    <source>
        <dbReference type="Google" id="ProtNLM"/>
    </source>
</evidence>
<proteinExistence type="predicted"/>
<gene>
    <name evidence="1" type="ORF">JOC83_000033</name>
</gene>
<accession>A0ABS2QP42</accession>
<dbReference type="EMBL" id="JAFBFC010000001">
    <property type="protein sequence ID" value="MBM7701207.1"/>
    <property type="molecule type" value="Genomic_DNA"/>
</dbReference>